<protein>
    <submittedName>
        <fullName evidence="3">Uncharacterized protein</fullName>
    </submittedName>
</protein>
<evidence type="ECO:0000313" key="4">
    <source>
        <dbReference type="Proteomes" id="UP000198575"/>
    </source>
</evidence>
<feature type="chain" id="PRO_5011739539" evidence="2">
    <location>
        <begin position="19"/>
        <end position="1368"/>
    </location>
</feature>
<keyword evidence="4" id="KW-1185">Reference proteome</keyword>
<evidence type="ECO:0000313" key="3">
    <source>
        <dbReference type="EMBL" id="SFN44966.1"/>
    </source>
</evidence>
<feature type="transmembrane region" description="Helical" evidence="1">
    <location>
        <begin position="476"/>
        <end position="504"/>
    </location>
</feature>
<feature type="transmembrane region" description="Helical" evidence="1">
    <location>
        <begin position="690"/>
        <end position="711"/>
    </location>
</feature>
<feature type="transmembrane region" description="Helical" evidence="1">
    <location>
        <begin position="1207"/>
        <end position="1232"/>
    </location>
</feature>
<dbReference type="STRING" id="578942.SAMN05216289_12238"/>
<keyword evidence="1" id="KW-0472">Membrane</keyword>
<feature type="signal peptide" evidence="2">
    <location>
        <begin position="1"/>
        <end position="18"/>
    </location>
</feature>
<feature type="transmembrane region" description="Helical" evidence="1">
    <location>
        <begin position="1178"/>
        <end position="1195"/>
    </location>
</feature>
<keyword evidence="1" id="KW-1133">Transmembrane helix</keyword>
<dbReference type="EMBL" id="FOVF01000022">
    <property type="protein sequence ID" value="SFN44966.1"/>
    <property type="molecule type" value="Genomic_DNA"/>
</dbReference>
<evidence type="ECO:0000256" key="1">
    <source>
        <dbReference type="SAM" id="Phobius"/>
    </source>
</evidence>
<feature type="transmembrane region" description="Helical" evidence="1">
    <location>
        <begin position="1244"/>
        <end position="1265"/>
    </location>
</feature>
<keyword evidence="2" id="KW-0732">Signal</keyword>
<dbReference type="Proteomes" id="UP000198575">
    <property type="component" value="Unassembled WGS sequence"/>
</dbReference>
<evidence type="ECO:0000256" key="2">
    <source>
        <dbReference type="SAM" id="SignalP"/>
    </source>
</evidence>
<feature type="transmembrane region" description="Helical" evidence="1">
    <location>
        <begin position="1134"/>
        <end position="1158"/>
    </location>
</feature>
<reference evidence="3 4" key="1">
    <citation type="submission" date="2016-10" db="EMBL/GenBank/DDBJ databases">
        <authorList>
            <person name="de Groot N.N."/>
        </authorList>
    </citation>
    <scope>NUCLEOTIDE SEQUENCE [LARGE SCALE GENOMIC DNA]</scope>
    <source>
        <strain evidence="3 4">CGMCC 1.7659</strain>
    </source>
</reference>
<dbReference type="RefSeq" id="WP_139225009.1">
    <property type="nucleotide sequence ID" value="NZ_FOVF01000022.1"/>
</dbReference>
<feature type="transmembrane region" description="Helical" evidence="1">
    <location>
        <begin position="511"/>
        <end position="529"/>
    </location>
</feature>
<name>A0A1I4Z3V6_9GAMM</name>
<sequence>MRPLIVLLGLLCCASAQAAANAIPASLEAWRGWVMKDRQYRECPLLAGASATKPGDFACLWPGTLEIAADAQGATLQQRWHLEIDGWVPLPGSDAHWPQQVTLDGKPVAVVDRGGPRLWMTTGDHELRARMVWSERPQALEVPAAIALVALEVDGKRVAPLQRTGDQLTLGRGKTTTVEADSLDLRVFRKYTDGIPGELTTQIRLYVSGQAREEVLGPVLPEGFIPLVLGSPQWSARLDDEGRLHVQVQPGSSTVSLSARAATPIDTLVVRFPDGWVEQEIWSYESVPSLRVTSISGTIQVDPRQADVPPAWSALPAYAMNNGETLTIEQRSRGLDDQVANRLSLQREAWLDFSGDGWFARDRISGQMRNGWRFDVAAPFRLQRAQASSNNDDALLVTRGASPDLSGVEWRKPDVDLSAGVRIESASASMPVSGWRAVFDQVTTTLHLPYGYRLIAAPGTDQASGSWLSRWTLLDVFLVAIIVLVAGRLLGWSGAVLAGLYLLLAYQEGGSPLWTLLAVIVLALIVRTLPAGRLANVARGLRVAALVLLALIALPFAATQLREALYPQLESGTPAVESATVEFERPAEDYAANAVGEAVRSAPMPAAAPPPPPVQSEEQGRLDLAQDVISYASRAAPAKRAKLNNRYSQSTVVQTGAGEPGWQLGNRYQLNWSGPVLADQQVRLLIAPPWLVRPLRVILVGLLGLLLWRLFGDARVRLPGLKSSAGVALLVLGLAGLSMPQARAQEFPPDSLLQQLQARLLEAPPCAPSCARLANAEVDAAGDRLRVALEVHALDRSAVPVPGDEASLRLESIRIDGVARDALAGIAGKSWIAVERGVHRVEFDFATLGDRIALAFPMMPARVRVSAADWQASGIADERLLTETLTLARARAGSSEPTAAAEQRFPPYVRLYRTINLDLEWSVENVVERLAPREGGFTISVPILNGEHVSTPGLKLRDGKLTLAMADREGQAGWSSTLEQASTLELTAPDLGSHAEVWRILAGPTWHVEFSGVPETATTSADGDGFHEFEFHPLPGETLTVQVSKPAAVEGATRAIDRLSLASEFGLRARTHTLQFDLRASQGGDQVIGLPADVELLDVSRDGATIGARILDGKLSLPINPGLQKFQVRLRENALMATIVATPPIALGLPAANINLVATLPGDRWLLAAFGPAVGPAVLFWGELVVAIILAWLLARWRKGRLRFHHWLLLVLGFSTFSWLALVVVVAWLFALDWRGRNAPETNWRFNLVQLGIAVLSLVALVCLFESIRNGLLGSPDMVVRGNGSYANQLQWFADRSTDALPTASVISLPLWVYNGVMLVWALWLAWAVVGWLRQGFTAWMSGGYWRPWRVARPESAIDLPQTPPPPA</sequence>
<proteinExistence type="predicted"/>
<organism evidence="3 4">
    <name type="scientific">Dokdonella immobilis</name>
    <dbReference type="NCBI Taxonomy" id="578942"/>
    <lineage>
        <taxon>Bacteria</taxon>
        <taxon>Pseudomonadati</taxon>
        <taxon>Pseudomonadota</taxon>
        <taxon>Gammaproteobacteria</taxon>
        <taxon>Lysobacterales</taxon>
        <taxon>Rhodanobacteraceae</taxon>
        <taxon>Dokdonella</taxon>
    </lineage>
</organism>
<gene>
    <name evidence="3" type="ORF">SAMN05216289_12238</name>
</gene>
<accession>A0A1I4Z3V6</accession>
<feature type="transmembrane region" description="Helical" evidence="1">
    <location>
        <begin position="1311"/>
        <end position="1333"/>
    </location>
</feature>
<dbReference type="OrthoDB" id="220327at2"/>
<keyword evidence="1" id="KW-0812">Transmembrane</keyword>
<feature type="transmembrane region" description="Helical" evidence="1">
    <location>
        <begin position="541"/>
        <end position="558"/>
    </location>
</feature>